<dbReference type="InterPro" id="IPR003115">
    <property type="entry name" value="ParB_N"/>
</dbReference>
<evidence type="ECO:0000313" key="3">
    <source>
        <dbReference type="EMBL" id="SEU00923.1"/>
    </source>
</evidence>
<dbReference type="InterPro" id="IPR050336">
    <property type="entry name" value="Chromosome_partition/occlusion"/>
</dbReference>
<evidence type="ECO:0000313" key="4">
    <source>
        <dbReference type="Proteomes" id="UP000199320"/>
    </source>
</evidence>
<accession>A0A1I0IWB9</accession>
<dbReference type="OrthoDB" id="199604at2157"/>
<organism evidence="3 4">
    <name type="scientific">Natrinema hispanicum</name>
    <dbReference type="NCBI Taxonomy" id="392421"/>
    <lineage>
        <taxon>Archaea</taxon>
        <taxon>Methanobacteriati</taxon>
        <taxon>Methanobacteriota</taxon>
        <taxon>Stenosarchaea group</taxon>
        <taxon>Halobacteria</taxon>
        <taxon>Halobacteriales</taxon>
        <taxon>Natrialbaceae</taxon>
        <taxon>Natrinema</taxon>
    </lineage>
</organism>
<keyword evidence="4" id="KW-1185">Reference proteome</keyword>
<protein>
    <submittedName>
        <fullName evidence="3">Chromosome partitioning protein, ParB family</fullName>
    </submittedName>
</protein>
<dbReference type="Proteomes" id="UP000199320">
    <property type="component" value="Unassembled WGS sequence"/>
</dbReference>
<evidence type="ECO:0000256" key="1">
    <source>
        <dbReference type="SAM" id="MobiDB-lite"/>
    </source>
</evidence>
<dbReference type="SMART" id="SM00470">
    <property type="entry name" value="ParB"/>
    <property type="match status" value="1"/>
</dbReference>
<evidence type="ECO:0000259" key="2">
    <source>
        <dbReference type="SMART" id="SM00470"/>
    </source>
</evidence>
<proteinExistence type="predicted"/>
<feature type="region of interest" description="Disordered" evidence="1">
    <location>
        <begin position="227"/>
        <end position="248"/>
    </location>
</feature>
<name>A0A1I0IWB9_9EURY</name>
<dbReference type="RefSeq" id="WP_092934923.1">
    <property type="nucleotide sequence ID" value="NZ_FOIC01000026.1"/>
</dbReference>
<dbReference type="EMBL" id="FOIC01000026">
    <property type="protein sequence ID" value="SEU00923.1"/>
    <property type="molecule type" value="Genomic_DNA"/>
</dbReference>
<dbReference type="Pfam" id="PF02195">
    <property type="entry name" value="ParB_N"/>
    <property type="match status" value="1"/>
</dbReference>
<dbReference type="STRING" id="392421.SAMN04488694_12619"/>
<feature type="domain" description="ParB-like N-terminal" evidence="2">
    <location>
        <begin position="108"/>
        <end position="199"/>
    </location>
</feature>
<reference evidence="4" key="1">
    <citation type="submission" date="2016-10" db="EMBL/GenBank/DDBJ databases">
        <authorList>
            <person name="Varghese N."/>
            <person name="Submissions S."/>
        </authorList>
    </citation>
    <scope>NUCLEOTIDE SEQUENCE [LARGE SCALE GENOMIC DNA]</scope>
    <source>
        <strain evidence="4">CDM_6</strain>
    </source>
</reference>
<dbReference type="AlphaFoldDB" id="A0A1I0IWB9"/>
<gene>
    <name evidence="3" type="ORF">SAMN04488694_12619</name>
</gene>
<dbReference type="PANTHER" id="PTHR33375">
    <property type="entry name" value="CHROMOSOME-PARTITIONING PROTEIN PARB-RELATED"/>
    <property type="match status" value="1"/>
</dbReference>
<dbReference type="InterPro" id="IPR036086">
    <property type="entry name" value="ParB/Sulfiredoxin_sf"/>
</dbReference>
<dbReference type="PANTHER" id="PTHR33375:SF1">
    <property type="entry name" value="CHROMOSOME-PARTITIONING PROTEIN PARB-RELATED"/>
    <property type="match status" value="1"/>
</dbReference>
<dbReference type="SUPFAM" id="SSF110849">
    <property type="entry name" value="ParB/Sulfiredoxin"/>
    <property type="match status" value="1"/>
</dbReference>
<dbReference type="Gene3D" id="3.90.1530.10">
    <property type="entry name" value="Conserved hypothetical protein from pyrococcus furiosus pfu- 392566-001, ParB domain"/>
    <property type="match status" value="1"/>
</dbReference>
<dbReference type="GO" id="GO:0007059">
    <property type="term" value="P:chromosome segregation"/>
    <property type="evidence" value="ECO:0007669"/>
    <property type="project" value="TreeGrafter"/>
</dbReference>
<dbReference type="GO" id="GO:0005694">
    <property type="term" value="C:chromosome"/>
    <property type="evidence" value="ECO:0007669"/>
    <property type="project" value="TreeGrafter"/>
</dbReference>
<sequence length="248" mass="27936">MQSDTNITVGMIVEDWDKTSSCGVVVNYPPIPAEDWYVQGRGLLSEDNPDYPADDRTAIVIFEDDLEEHYPEYSGYEGIPMAQLNADDAPYYAFPESRLRRVGELKQPELALEAIDPSPYHARNFDAEANRDYIDAIAERGRPKPLPVVRPLADGEYEILNGHKRIWASHVVGLEEIPVAVLPLDNVRAAQYWAQRHLPGYNQRERAVALNRLHDQLNSMTVGEIRREHCSSDDSPQPIAAKTDGGQQ</sequence>